<proteinExistence type="predicted"/>
<reference evidence="2" key="1">
    <citation type="journal article" date="2016" name="Gene">
        <title>Comparative analyses of the complete mitochondrial genomes of two murine pinworms Aspiculuris tetraptera and Syphacia obvelata.</title>
        <authorList>
            <person name="Wang C.-R."/>
            <person name="Lou Y."/>
            <person name="Gao J.-F."/>
            <person name="Qiu J.-H."/>
            <person name="Zhang Y."/>
            <person name="Gao Y."/>
            <person name="Chang Q.-C."/>
        </authorList>
    </citation>
    <scope>NUCLEOTIDE SEQUENCE</scope>
</reference>
<keyword evidence="2" id="KW-0496">Mitochondrion</keyword>
<keyword evidence="1" id="KW-0472">Membrane</keyword>
<feature type="transmembrane region" description="Helical" evidence="1">
    <location>
        <begin position="45"/>
        <end position="71"/>
    </location>
</feature>
<dbReference type="EMBL" id="KT764937">
    <property type="protein sequence ID" value="ALM87702.1"/>
    <property type="molecule type" value="Genomic_DNA"/>
</dbReference>
<name>A0A141HAU5_9BILA</name>
<gene>
    <name evidence="2" type="primary">ND4L</name>
</gene>
<sequence length="77" mass="9018">MMVIFLSFMSLVFKWRRLFFVLISFEFILLTFFYVYSFVFVGLMMVFFICFSVISSLLGLVVVVSSVFVCGDDLCLF</sequence>
<feature type="transmembrane region" description="Helical" evidence="1">
    <location>
        <begin position="18"/>
        <end position="39"/>
    </location>
</feature>
<evidence type="ECO:0000313" key="2">
    <source>
        <dbReference type="EMBL" id="ALM87702.1"/>
    </source>
</evidence>
<accession>A0A141HAU5</accession>
<keyword evidence="1" id="KW-1133">Transmembrane helix</keyword>
<geneLocation type="mitochondrion" evidence="2"/>
<protein>
    <submittedName>
        <fullName evidence="2">NADH dehydrogenase subunit 4L</fullName>
    </submittedName>
</protein>
<dbReference type="AlphaFoldDB" id="A0A141HAU5"/>
<evidence type="ECO:0000256" key="1">
    <source>
        <dbReference type="SAM" id="Phobius"/>
    </source>
</evidence>
<keyword evidence="1" id="KW-0812">Transmembrane</keyword>
<organism evidence="2">
    <name type="scientific">Aspiculuris tetraptera</name>
    <dbReference type="NCBI Taxonomy" id="451377"/>
    <lineage>
        <taxon>Eukaryota</taxon>
        <taxon>Metazoa</taxon>
        <taxon>Ecdysozoa</taxon>
        <taxon>Nematoda</taxon>
        <taxon>Chromadorea</taxon>
        <taxon>Rhabditida</taxon>
        <taxon>Spirurina</taxon>
        <taxon>Oxyuridomorpha</taxon>
        <taxon>Oxyuroidea</taxon>
        <taxon>Heteroxynematidae</taxon>
        <taxon>Aspiculuris</taxon>
    </lineage>
</organism>